<evidence type="ECO:0000313" key="2">
    <source>
        <dbReference type="EMBL" id="KJE97770.1"/>
    </source>
</evidence>
<dbReference type="EMBL" id="KE346375">
    <property type="protein sequence ID" value="KJE97770.1"/>
    <property type="molecule type" value="Genomic_DNA"/>
</dbReference>
<sequence length="181" mass="19164">MRSVVACIAVALCLASVALAQNRIDYALEFNGEWNNQTGTITSKALSTTIKTLIDATDGFTSTTSTLIGVAAITTASITEYKTNGDGTATYRQTGNITFFSNDHMLFFDGYGTAEPLNTDGLFNGAAVLRILNGAGAFSGASGFLTNNLVAQVDPDQKQILSYTNLQVAQVWIPGNLTMTQ</sequence>
<dbReference type="InParanoid" id="A0A0D2WXA3"/>
<keyword evidence="3" id="KW-1185">Reference proteome</keyword>
<accession>A0A0D2WXA3</accession>
<evidence type="ECO:0000256" key="1">
    <source>
        <dbReference type="SAM" id="SignalP"/>
    </source>
</evidence>
<proteinExistence type="predicted"/>
<dbReference type="AlphaFoldDB" id="A0A0D2WXA3"/>
<protein>
    <submittedName>
        <fullName evidence="2">Uncharacterized protein</fullName>
    </submittedName>
</protein>
<dbReference type="RefSeq" id="XP_004342958.1">
    <property type="nucleotide sequence ID" value="XM_004342908.2"/>
</dbReference>
<organism evidence="2 3">
    <name type="scientific">Capsaspora owczarzaki (strain ATCC 30864)</name>
    <dbReference type="NCBI Taxonomy" id="595528"/>
    <lineage>
        <taxon>Eukaryota</taxon>
        <taxon>Filasterea</taxon>
        <taxon>Capsaspora</taxon>
    </lineage>
</organism>
<name>A0A0D2WXA3_CAPO3</name>
<feature type="signal peptide" evidence="1">
    <location>
        <begin position="1"/>
        <end position="20"/>
    </location>
</feature>
<feature type="chain" id="PRO_5002255333" evidence="1">
    <location>
        <begin position="21"/>
        <end position="181"/>
    </location>
</feature>
<keyword evidence="1" id="KW-0732">Signal</keyword>
<evidence type="ECO:0000313" key="3">
    <source>
        <dbReference type="Proteomes" id="UP000008743"/>
    </source>
</evidence>
<gene>
    <name evidence="2" type="ORF">CAOG_007873</name>
</gene>
<reference evidence="3" key="1">
    <citation type="submission" date="2011-02" db="EMBL/GenBank/DDBJ databases">
        <title>The Genome Sequence of Capsaspora owczarzaki ATCC 30864.</title>
        <authorList>
            <person name="Russ C."/>
            <person name="Cuomo C."/>
            <person name="Burger G."/>
            <person name="Gray M.W."/>
            <person name="Holland P.W.H."/>
            <person name="King N."/>
            <person name="Lang F.B.F."/>
            <person name="Roger A.J."/>
            <person name="Ruiz-Trillo I."/>
            <person name="Young S.K."/>
            <person name="Zeng Q."/>
            <person name="Gargeya S."/>
            <person name="Alvarado L."/>
            <person name="Berlin A."/>
            <person name="Chapman S.B."/>
            <person name="Chen Z."/>
            <person name="Freedman E."/>
            <person name="Gellesch M."/>
            <person name="Goldberg J."/>
            <person name="Griggs A."/>
            <person name="Gujja S."/>
            <person name="Heilman E."/>
            <person name="Heiman D."/>
            <person name="Howarth C."/>
            <person name="Mehta T."/>
            <person name="Neiman D."/>
            <person name="Pearson M."/>
            <person name="Roberts A."/>
            <person name="Saif S."/>
            <person name="Shea T."/>
            <person name="Shenoy N."/>
            <person name="Sisk P."/>
            <person name="Stolte C."/>
            <person name="Sykes S."/>
            <person name="White J."/>
            <person name="Yandava C."/>
            <person name="Haas B."/>
            <person name="Nusbaum C."/>
            <person name="Birren B."/>
        </authorList>
    </citation>
    <scope>NUCLEOTIDE SEQUENCE</scope>
    <source>
        <strain evidence="3">ATCC 30864</strain>
    </source>
</reference>
<dbReference type="Proteomes" id="UP000008743">
    <property type="component" value="Unassembled WGS sequence"/>
</dbReference>